<dbReference type="EMBL" id="FN393075">
    <property type="protein sequence ID" value="CAY80636.2"/>
    <property type="molecule type" value="Genomic_DNA"/>
</dbReference>
<accession>C8ZB70</accession>
<dbReference type="SMR" id="C8ZB70"/>
<evidence type="ECO:0000313" key="2">
    <source>
        <dbReference type="EMBL" id="CAY80636.2"/>
    </source>
</evidence>
<keyword evidence="1" id="KW-0472">Membrane</keyword>
<dbReference type="AlphaFoldDB" id="C8ZB70"/>
<proteinExistence type="predicted"/>
<reference evidence="2 3" key="1">
    <citation type="journal article" date="2009" name="Proc. Natl. Acad. Sci. U.S.A.">
        <title>Eukaryote-to-eukaryote gene transfer events revealed by the genome sequence of the wine yeast Saccharomyces cerevisiae EC1118.</title>
        <authorList>
            <person name="Novo M."/>
            <person name="Bigey F."/>
            <person name="Beyne E."/>
            <person name="Galeote V."/>
            <person name="Gavory F."/>
            <person name="Mallet S."/>
            <person name="Cambot B."/>
            <person name="Legras J.L."/>
            <person name="Wincker P."/>
            <person name="Casaregola S."/>
            <person name="Dequin S."/>
        </authorList>
    </citation>
    <scope>NUCLEOTIDE SEQUENCE [LARGE SCALE GENOMIC DNA]</scope>
    <source>
        <strain evidence="3">Lalvin EC1118 / Prise de mousse</strain>
    </source>
</reference>
<protein>
    <submittedName>
        <fullName evidence="2">EC1118_1J11_0892p</fullName>
    </submittedName>
</protein>
<gene>
    <name evidence="2" type="ORF">EC1118_1J11_0892g</name>
</gene>
<keyword evidence="1" id="KW-1133">Transmembrane helix</keyword>
<evidence type="ECO:0000313" key="3">
    <source>
        <dbReference type="Proteomes" id="UP000000286"/>
    </source>
</evidence>
<dbReference type="Proteomes" id="UP000000286">
    <property type="component" value="Chromosome X"/>
</dbReference>
<organism evidence="2 3">
    <name type="scientific">Saccharomyces cerevisiae (strain Lalvin EC1118 / Prise de mousse)</name>
    <name type="common">Baker's yeast</name>
    <dbReference type="NCBI Taxonomy" id="643680"/>
    <lineage>
        <taxon>Eukaryota</taxon>
        <taxon>Fungi</taxon>
        <taxon>Dikarya</taxon>
        <taxon>Ascomycota</taxon>
        <taxon>Saccharomycotina</taxon>
        <taxon>Saccharomycetes</taxon>
        <taxon>Saccharomycetales</taxon>
        <taxon>Saccharomycetaceae</taxon>
        <taxon>Saccharomyces</taxon>
    </lineage>
</organism>
<name>C8ZB70_YEAS8</name>
<feature type="transmembrane region" description="Helical" evidence="1">
    <location>
        <begin position="20"/>
        <end position="43"/>
    </location>
</feature>
<keyword evidence="1" id="KW-0812">Transmembrane</keyword>
<evidence type="ECO:0000256" key="1">
    <source>
        <dbReference type="SAM" id="Phobius"/>
    </source>
</evidence>
<sequence length="100" mass="11878">MQRFTALHYTPFPLLVFLSSYFPLKMHLFTRVFFLIASITLLYRPTQRGIYIDYKRIVDFDGDLISVQNIQDVYTQCLQLSLYSYHAISRLFSEEKSSVH</sequence>
<dbReference type="HOGENOM" id="CLU_2308249_0_0_1"/>